<organism evidence="3 4">
    <name type="scientific">Taxus chinensis</name>
    <name type="common">Chinese yew</name>
    <name type="synonym">Taxus wallichiana var. chinensis</name>
    <dbReference type="NCBI Taxonomy" id="29808"/>
    <lineage>
        <taxon>Eukaryota</taxon>
        <taxon>Viridiplantae</taxon>
        <taxon>Streptophyta</taxon>
        <taxon>Embryophyta</taxon>
        <taxon>Tracheophyta</taxon>
        <taxon>Spermatophyta</taxon>
        <taxon>Pinopsida</taxon>
        <taxon>Pinidae</taxon>
        <taxon>Conifers II</taxon>
        <taxon>Cupressales</taxon>
        <taxon>Taxaceae</taxon>
        <taxon>Taxus</taxon>
    </lineage>
</organism>
<dbReference type="PANTHER" id="PTHR33021">
    <property type="entry name" value="BLUE COPPER PROTEIN"/>
    <property type="match status" value="1"/>
</dbReference>
<comment type="caution">
    <text evidence="3">The sequence shown here is derived from an EMBL/GenBank/DDBJ whole genome shotgun (WGS) entry which is preliminary data.</text>
</comment>
<accession>A0AA38F7R5</accession>
<dbReference type="AlphaFoldDB" id="A0AA38F7R5"/>
<feature type="compositionally biased region" description="Gly residues" evidence="1">
    <location>
        <begin position="115"/>
        <end position="131"/>
    </location>
</feature>
<name>A0AA38F7R5_TAXCH</name>
<dbReference type="PROSITE" id="PS51485">
    <property type="entry name" value="PHYTOCYANIN"/>
    <property type="match status" value="1"/>
</dbReference>
<dbReference type="SUPFAM" id="SSF49503">
    <property type="entry name" value="Cupredoxins"/>
    <property type="match status" value="1"/>
</dbReference>
<dbReference type="Gene3D" id="2.60.40.420">
    <property type="entry name" value="Cupredoxins - blue copper proteins"/>
    <property type="match status" value="1"/>
</dbReference>
<dbReference type="EMBL" id="JAHRHJ020000011">
    <property type="protein sequence ID" value="KAH9295719.1"/>
    <property type="molecule type" value="Genomic_DNA"/>
</dbReference>
<feature type="non-terminal residue" evidence="3">
    <location>
        <position position="131"/>
    </location>
</feature>
<dbReference type="GO" id="GO:0005886">
    <property type="term" value="C:plasma membrane"/>
    <property type="evidence" value="ECO:0007669"/>
    <property type="project" value="TreeGrafter"/>
</dbReference>
<evidence type="ECO:0000259" key="2">
    <source>
        <dbReference type="PROSITE" id="PS51485"/>
    </source>
</evidence>
<evidence type="ECO:0000256" key="1">
    <source>
        <dbReference type="SAM" id="MobiDB-lite"/>
    </source>
</evidence>
<dbReference type="Proteomes" id="UP000824469">
    <property type="component" value="Unassembled WGS sequence"/>
</dbReference>
<feature type="domain" description="Phytocyanin" evidence="2">
    <location>
        <begin position="5"/>
        <end position="101"/>
    </location>
</feature>
<dbReference type="InterPro" id="IPR008972">
    <property type="entry name" value="Cupredoxin"/>
</dbReference>
<dbReference type="InterPro" id="IPR003245">
    <property type="entry name" value="Phytocyanin_dom"/>
</dbReference>
<dbReference type="OMA" id="WHVTANT"/>
<feature type="region of interest" description="Disordered" evidence="1">
    <location>
        <begin position="112"/>
        <end position="131"/>
    </location>
</feature>
<dbReference type="PANTHER" id="PTHR33021:SF350">
    <property type="entry name" value="UCLACYANIN-2"/>
    <property type="match status" value="1"/>
</dbReference>
<sequence length="131" mass="13761">AVLGSEHIVSWEVSGNQSLYRERGHGSTFVVGDTLVFRIEDAIARVVSKSEYEACTAEGSKALIYRGGEGIELNTSGSWYFMSRIHDRCKSGEKILIRVDAGESIVGKHSLRMGRGAGNGGGGGGNGGGNG</sequence>
<evidence type="ECO:0000313" key="4">
    <source>
        <dbReference type="Proteomes" id="UP000824469"/>
    </source>
</evidence>
<dbReference type="InterPro" id="IPR039391">
    <property type="entry name" value="Phytocyanin-like"/>
</dbReference>
<feature type="non-terminal residue" evidence="3">
    <location>
        <position position="1"/>
    </location>
</feature>
<proteinExistence type="predicted"/>
<evidence type="ECO:0000313" key="3">
    <source>
        <dbReference type="EMBL" id="KAH9295719.1"/>
    </source>
</evidence>
<dbReference type="Pfam" id="PF02298">
    <property type="entry name" value="Cu_bind_like"/>
    <property type="match status" value="1"/>
</dbReference>
<reference evidence="3 4" key="1">
    <citation type="journal article" date="2021" name="Nat. Plants">
        <title>The Taxus genome provides insights into paclitaxel biosynthesis.</title>
        <authorList>
            <person name="Xiong X."/>
            <person name="Gou J."/>
            <person name="Liao Q."/>
            <person name="Li Y."/>
            <person name="Zhou Q."/>
            <person name="Bi G."/>
            <person name="Li C."/>
            <person name="Du R."/>
            <person name="Wang X."/>
            <person name="Sun T."/>
            <person name="Guo L."/>
            <person name="Liang H."/>
            <person name="Lu P."/>
            <person name="Wu Y."/>
            <person name="Zhang Z."/>
            <person name="Ro D.K."/>
            <person name="Shang Y."/>
            <person name="Huang S."/>
            <person name="Yan J."/>
        </authorList>
    </citation>
    <scope>NUCLEOTIDE SEQUENCE [LARGE SCALE GENOMIC DNA]</scope>
    <source>
        <strain evidence="3">Ta-2019</strain>
    </source>
</reference>
<dbReference type="GO" id="GO:0009055">
    <property type="term" value="F:electron transfer activity"/>
    <property type="evidence" value="ECO:0007669"/>
    <property type="project" value="InterPro"/>
</dbReference>
<keyword evidence="4" id="KW-1185">Reference proteome</keyword>
<protein>
    <recommendedName>
        <fullName evidence="2">Phytocyanin domain-containing protein</fullName>
    </recommendedName>
</protein>
<gene>
    <name evidence="3" type="ORF">KI387_039307</name>
</gene>